<evidence type="ECO:0000313" key="2">
    <source>
        <dbReference type="Proteomes" id="UP000827092"/>
    </source>
</evidence>
<gene>
    <name evidence="1" type="ORF">JTE90_000343</name>
</gene>
<sequence length="136" mass="15523">MMKGALELLNRANVRDQKRFARNEVVSPKFEKQAMCCQMCVPRSATEKAMPPPPLFFWPAAHDPSRNKVRPGNTPLSFSPLFVGVLFAFRGKAKGILMDPLLDKSLFDRLPTSTPRTLPKLAPYRQLLFRWITDYS</sequence>
<proteinExistence type="predicted"/>
<dbReference type="Proteomes" id="UP000827092">
    <property type="component" value="Unassembled WGS sequence"/>
</dbReference>
<dbReference type="AlphaFoldDB" id="A0AAV6TZR0"/>
<dbReference type="EMBL" id="JAFNEN010000764">
    <property type="protein sequence ID" value="KAG8177657.1"/>
    <property type="molecule type" value="Genomic_DNA"/>
</dbReference>
<reference evidence="1 2" key="1">
    <citation type="journal article" date="2022" name="Nat. Ecol. Evol.">
        <title>A masculinizing supergene underlies an exaggerated male reproductive morph in a spider.</title>
        <authorList>
            <person name="Hendrickx F."/>
            <person name="De Corte Z."/>
            <person name="Sonet G."/>
            <person name="Van Belleghem S.M."/>
            <person name="Kostlbacher S."/>
            <person name="Vangestel C."/>
        </authorList>
    </citation>
    <scope>NUCLEOTIDE SEQUENCE [LARGE SCALE GENOMIC DNA]</scope>
    <source>
        <strain evidence="1">W744_W776</strain>
    </source>
</reference>
<accession>A0AAV6TZR0</accession>
<keyword evidence="2" id="KW-1185">Reference proteome</keyword>
<comment type="caution">
    <text evidence="1">The sequence shown here is derived from an EMBL/GenBank/DDBJ whole genome shotgun (WGS) entry which is preliminary data.</text>
</comment>
<protein>
    <submittedName>
        <fullName evidence="1">Uncharacterized protein</fullName>
    </submittedName>
</protein>
<organism evidence="1 2">
    <name type="scientific">Oedothorax gibbosus</name>
    <dbReference type="NCBI Taxonomy" id="931172"/>
    <lineage>
        <taxon>Eukaryota</taxon>
        <taxon>Metazoa</taxon>
        <taxon>Ecdysozoa</taxon>
        <taxon>Arthropoda</taxon>
        <taxon>Chelicerata</taxon>
        <taxon>Arachnida</taxon>
        <taxon>Araneae</taxon>
        <taxon>Araneomorphae</taxon>
        <taxon>Entelegynae</taxon>
        <taxon>Araneoidea</taxon>
        <taxon>Linyphiidae</taxon>
        <taxon>Erigoninae</taxon>
        <taxon>Oedothorax</taxon>
    </lineage>
</organism>
<evidence type="ECO:0000313" key="1">
    <source>
        <dbReference type="EMBL" id="KAG8177657.1"/>
    </source>
</evidence>
<name>A0AAV6TZR0_9ARAC</name>